<evidence type="ECO:0000256" key="4">
    <source>
        <dbReference type="ARBA" id="ARBA00022622"/>
    </source>
</evidence>
<keyword evidence="6" id="KW-1015">Disulfide bond</keyword>
<dbReference type="AlphaFoldDB" id="A0A6J1AZ16"/>
<dbReference type="CDD" id="cd00010">
    <property type="entry name" value="AAI_LTSS"/>
    <property type="match status" value="1"/>
</dbReference>
<feature type="region of interest" description="Disordered" evidence="9">
    <location>
        <begin position="139"/>
        <end position="167"/>
    </location>
</feature>
<dbReference type="Gene3D" id="1.10.110.10">
    <property type="entry name" value="Plant lipid-transfer and hydrophobic proteins"/>
    <property type="match status" value="1"/>
</dbReference>
<comment type="similarity">
    <text evidence="2">Belongs to the plant LTP family.</text>
</comment>
<gene>
    <name evidence="13" type="primary">LOC110422729</name>
</gene>
<dbReference type="SUPFAM" id="SSF47699">
    <property type="entry name" value="Bifunctional inhibitor/lipid-transfer protein/seed storage 2S albumin"/>
    <property type="match status" value="1"/>
</dbReference>
<dbReference type="PANTHER" id="PTHR33044">
    <property type="entry name" value="BIFUNCTIONAL INHIBITOR/LIPID-TRANSFER PROTEIN/SEED STORAGE 2S ALBUMIN SUPERFAMILY PROTEIN-RELATED"/>
    <property type="match status" value="1"/>
</dbReference>
<proteinExistence type="inferred from homology"/>
<accession>A0A6J1AZ16</accession>
<evidence type="ECO:0000313" key="13">
    <source>
        <dbReference type="RefSeq" id="XP_021292417.1"/>
    </source>
</evidence>
<evidence type="ECO:0000313" key="12">
    <source>
        <dbReference type="Proteomes" id="UP000504621"/>
    </source>
</evidence>
<evidence type="ECO:0000256" key="5">
    <source>
        <dbReference type="ARBA" id="ARBA00022729"/>
    </source>
</evidence>
<organism evidence="12 13">
    <name type="scientific">Herrania umbratica</name>
    <dbReference type="NCBI Taxonomy" id="108875"/>
    <lineage>
        <taxon>Eukaryota</taxon>
        <taxon>Viridiplantae</taxon>
        <taxon>Streptophyta</taxon>
        <taxon>Embryophyta</taxon>
        <taxon>Tracheophyta</taxon>
        <taxon>Spermatophyta</taxon>
        <taxon>Magnoliopsida</taxon>
        <taxon>eudicotyledons</taxon>
        <taxon>Gunneridae</taxon>
        <taxon>Pentapetalae</taxon>
        <taxon>rosids</taxon>
        <taxon>malvids</taxon>
        <taxon>Malvales</taxon>
        <taxon>Malvaceae</taxon>
        <taxon>Byttnerioideae</taxon>
        <taxon>Herrania</taxon>
    </lineage>
</organism>
<evidence type="ECO:0000256" key="2">
    <source>
        <dbReference type="ARBA" id="ARBA00009748"/>
    </source>
</evidence>
<keyword evidence="7" id="KW-0325">Glycoprotein</keyword>
<dbReference type="GO" id="GO:0005886">
    <property type="term" value="C:plasma membrane"/>
    <property type="evidence" value="ECO:0007669"/>
    <property type="project" value="UniProtKB-SubCell"/>
</dbReference>
<sequence length="194" mass="20040">MGSSKFFSIFLFFFLSWALQGSSNDTQDLTRGLDSLAKGLAGISPQGHQTGAAVAADADAAPCLQKLIPCQPFMHSPSPPATCCSPLKDIIDHDSQCLCKVFNNPEILKGFNLTLDEAMKLPKACGIDVDVSVCKKATAPSASTTNPSPPANSGSSPGSSSDSSKSSSNAAVRVTHAASLWFIASVAALTFSAV</sequence>
<keyword evidence="3" id="KW-1003">Cell membrane</keyword>
<dbReference type="SMART" id="SM00499">
    <property type="entry name" value="AAI"/>
    <property type="match status" value="1"/>
</dbReference>
<evidence type="ECO:0000256" key="7">
    <source>
        <dbReference type="ARBA" id="ARBA00023180"/>
    </source>
</evidence>
<comment type="subcellular location">
    <subcellularLocation>
        <location evidence="1">Cell membrane</location>
        <topology evidence="1">Lipid-anchor</topology>
        <topology evidence="1">GPI-anchor</topology>
    </subcellularLocation>
</comment>
<feature type="domain" description="Bifunctional inhibitor/plant lipid transfer protein/seed storage helical" evidence="11">
    <location>
        <begin position="63"/>
        <end position="134"/>
    </location>
</feature>
<evidence type="ECO:0000256" key="1">
    <source>
        <dbReference type="ARBA" id="ARBA00004609"/>
    </source>
</evidence>
<dbReference type="GO" id="GO:0098552">
    <property type="term" value="C:side of membrane"/>
    <property type="evidence" value="ECO:0007669"/>
    <property type="project" value="UniProtKB-KW"/>
</dbReference>
<evidence type="ECO:0000256" key="6">
    <source>
        <dbReference type="ARBA" id="ARBA00023157"/>
    </source>
</evidence>
<dbReference type="InterPro" id="IPR016140">
    <property type="entry name" value="Bifunc_inhib/LTP/seed_store"/>
</dbReference>
<dbReference type="Pfam" id="PF14368">
    <property type="entry name" value="LTP_2"/>
    <property type="match status" value="1"/>
</dbReference>
<evidence type="ECO:0000256" key="9">
    <source>
        <dbReference type="SAM" id="MobiDB-lite"/>
    </source>
</evidence>
<keyword evidence="4" id="KW-0472">Membrane</keyword>
<evidence type="ECO:0000256" key="10">
    <source>
        <dbReference type="SAM" id="SignalP"/>
    </source>
</evidence>
<dbReference type="RefSeq" id="XP_021292417.1">
    <property type="nucleotide sequence ID" value="XM_021436742.1"/>
</dbReference>
<keyword evidence="8" id="KW-0449">Lipoprotein</keyword>
<dbReference type="OrthoDB" id="1925812at2759"/>
<dbReference type="InterPro" id="IPR036312">
    <property type="entry name" value="Bifun_inhib/LTP/seed_sf"/>
</dbReference>
<keyword evidence="4" id="KW-0336">GPI-anchor</keyword>
<feature type="chain" id="PRO_5027022645" evidence="10">
    <location>
        <begin position="24"/>
        <end position="194"/>
    </location>
</feature>
<dbReference type="InterPro" id="IPR043325">
    <property type="entry name" value="LTSS"/>
</dbReference>
<protein>
    <submittedName>
        <fullName evidence="13">Non-specific lipid-transfer protein-like protein At2g13820</fullName>
    </submittedName>
</protein>
<dbReference type="Proteomes" id="UP000504621">
    <property type="component" value="Unplaced"/>
</dbReference>
<name>A0A6J1AZ16_9ROSI</name>
<keyword evidence="5 10" id="KW-0732">Signal</keyword>
<feature type="signal peptide" evidence="10">
    <location>
        <begin position="1"/>
        <end position="23"/>
    </location>
</feature>
<reference evidence="13" key="1">
    <citation type="submission" date="2025-08" db="UniProtKB">
        <authorList>
            <consortium name="RefSeq"/>
        </authorList>
    </citation>
    <scope>IDENTIFICATION</scope>
    <source>
        <tissue evidence="13">Leaf</tissue>
    </source>
</reference>
<keyword evidence="12" id="KW-1185">Reference proteome</keyword>
<dbReference type="GeneID" id="110422729"/>
<evidence type="ECO:0000259" key="11">
    <source>
        <dbReference type="SMART" id="SM00499"/>
    </source>
</evidence>
<evidence type="ECO:0000256" key="3">
    <source>
        <dbReference type="ARBA" id="ARBA00022475"/>
    </source>
</evidence>
<evidence type="ECO:0000256" key="8">
    <source>
        <dbReference type="ARBA" id="ARBA00023288"/>
    </source>
</evidence>